<name>A0AAN9TYH7_9HEMI</name>
<keyword evidence="1" id="KW-0472">Membrane</keyword>
<dbReference type="AlphaFoldDB" id="A0AAN9TYH7"/>
<accession>A0AAN9TYH7</accession>
<keyword evidence="3" id="KW-1185">Reference proteome</keyword>
<keyword evidence="1" id="KW-0812">Transmembrane</keyword>
<dbReference type="EMBL" id="JBBCAQ010000010">
    <property type="protein sequence ID" value="KAK7601094.1"/>
    <property type="molecule type" value="Genomic_DNA"/>
</dbReference>
<gene>
    <name evidence="2" type="ORF">V9T40_008535</name>
</gene>
<reference evidence="2 3" key="1">
    <citation type="submission" date="2024-03" db="EMBL/GenBank/DDBJ databases">
        <title>Adaptation during the transition from Ophiocordyceps entomopathogen to insect associate is accompanied by gene loss and intensified selection.</title>
        <authorList>
            <person name="Ward C.M."/>
            <person name="Onetto C.A."/>
            <person name="Borneman A.R."/>
        </authorList>
    </citation>
    <scope>NUCLEOTIDE SEQUENCE [LARGE SCALE GENOMIC DNA]</scope>
    <source>
        <strain evidence="2">AWRI1</strain>
        <tissue evidence="2">Single Adult Female</tissue>
    </source>
</reference>
<evidence type="ECO:0000313" key="3">
    <source>
        <dbReference type="Proteomes" id="UP001367676"/>
    </source>
</evidence>
<protein>
    <submittedName>
        <fullName evidence="2">Uncharacterized protein</fullName>
    </submittedName>
</protein>
<sequence>MMVYGGEDGRRNGGRKKKVDRLIILGDCTDFNRERVRAASAYSPDGRTILPRLAYTFTSERTPRLGLPHTLPHADVELVGHDVATGRPQQSEDFLLDTHRAVGVELETSSPDLAVLAEETSQLPDVYREQQLDSNDISSAFSMQQQQHNRRPHKIDMFAQRQQFEISIAIVAAILLFLLVLFVVVYGSCRHSEFYPRATSDIFSWKPTKKSTIDCSHLPKEFVPILTLVSENLSNRPLKRQPTTPTSSNIKPKFCPSVVQNDCLSAALFTSSLLTKAGHIKSADAARCPALQTGSRCSSSFQTYVCDNITNNSHQTITGNVS</sequence>
<dbReference type="Proteomes" id="UP001367676">
    <property type="component" value="Unassembled WGS sequence"/>
</dbReference>
<evidence type="ECO:0000313" key="2">
    <source>
        <dbReference type="EMBL" id="KAK7601094.1"/>
    </source>
</evidence>
<proteinExistence type="predicted"/>
<comment type="caution">
    <text evidence="2">The sequence shown here is derived from an EMBL/GenBank/DDBJ whole genome shotgun (WGS) entry which is preliminary data.</text>
</comment>
<keyword evidence="1" id="KW-1133">Transmembrane helix</keyword>
<organism evidence="2 3">
    <name type="scientific">Parthenolecanium corni</name>
    <dbReference type="NCBI Taxonomy" id="536013"/>
    <lineage>
        <taxon>Eukaryota</taxon>
        <taxon>Metazoa</taxon>
        <taxon>Ecdysozoa</taxon>
        <taxon>Arthropoda</taxon>
        <taxon>Hexapoda</taxon>
        <taxon>Insecta</taxon>
        <taxon>Pterygota</taxon>
        <taxon>Neoptera</taxon>
        <taxon>Paraneoptera</taxon>
        <taxon>Hemiptera</taxon>
        <taxon>Sternorrhyncha</taxon>
        <taxon>Coccoidea</taxon>
        <taxon>Coccidae</taxon>
        <taxon>Parthenolecanium</taxon>
    </lineage>
</organism>
<feature type="transmembrane region" description="Helical" evidence="1">
    <location>
        <begin position="164"/>
        <end position="187"/>
    </location>
</feature>
<evidence type="ECO:0000256" key="1">
    <source>
        <dbReference type="SAM" id="Phobius"/>
    </source>
</evidence>